<dbReference type="EMBL" id="JAGINW010000001">
    <property type="protein sequence ID" value="MBP2326224.1"/>
    <property type="molecule type" value="Genomic_DNA"/>
</dbReference>
<dbReference type="PANTHER" id="PTHR43546">
    <property type="entry name" value="UPF0173 METAL-DEPENDENT HYDROLASE MJ1163-RELATED"/>
    <property type="match status" value="1"/>
</dbReference>
<dbReference type="RefSeq" id="WP_209643311.1">
    <property type="nucleotide sequence ID" value="NZ_JAGINW010000001.1"/>
</dbReference>
<reference evidence="2 3" key="1">
    <citation type="submission" date="2021-03" db="EMBL/GenBank/DDBJ databases">
        <title>Sequencing the genomes of 1000 actinobacteria strains.</title>
        <authorList>
            <person name="Klenk H.-P."/>
        </authorList>
    </citation>
    <scope>NUCLEOTIDE SEQUENCE [LARGE SCALE GENOMIC DNA]</scope>
    <source>
        <strain evidence="2 3">DSM 46670</strain>
    </source>
</reference>
<dbReference type="InterPro" id="IPR050114">
    <property type="entry name" value="UPF0173_UPF0282_UlaG_hydrolase"/>
</dbReference>
<evidence type="ECO:0000259" key="1">
    <source>
        <dbReference type="SMART" id="SM00849"/>
    </source>
</evidence>
<comment type="caution">
    <text evidence="2">The sequence shown here is derived from an EMBL/GenBank/DDBJ whole genome shotgun (WGS) entry which is preliminary data.</text>
</comment>
<gene>
    <name evidence="2" type="ORF">JOF56_006609</name>
</gene>
<dbReference type="Gene3D" id="3.60.15.10">
    <property type="entry name" value="Ribonuclease Z/Hydroxyacylglutathione hydrolase-like"/>
    <property type="match status" value="1"/>
</dbReference>
<dbReference type="InterPro" id="IPR001279">
    <property type="entry name" value="Metallo-B-lactamas"/>
</dbReference>
<dbReference type="PANTHER" id="PTHR43546:SF3">
    <property type="entry name" value="UPF0173 METAL-DEPENDENT HYDROLASE MJ1163"/>
    <property type="match status" value="1"/>
</dbReference>
<dbReference type="Pfam" id="PF13483">
    <property type="entry name" value="Lactamase_B_3"/>
    <property type="match status" value="1"/>
</dbReference>
<proteinExistence type="predicted"/>
<keyword evidence="3" id="KW-1185">Reference proteome</keyword>
<feature type="domain" description="Metallo-beta-lactamase" evidence="1">
    <location>
        <begin position="7"/>
        <end position="161"/>
    </location>
</feature>
<dbReference type="InterPro" id="IPR036866">
    <property type="entry name" value="RibonucZ/Hydroxyglut_hydro"/>
</dbReference>
<sequence>MRITKYTHACVRLEREDGGVLVIDPGEWSEPAALAGADAVLVTHEHGDHIDVLRLIGLGVEVYVPEGVTFDGLETTQIAAGSSAEIAGFSVSVVCGRHAYVHDEQPSCVNFGYIVDDSLYHPGDALTVPDRPIETLLVPMYASWLKTAEALDFIRAVAPQRAFGVHDAQLNDRGLASINSWFSYASGTDYQWLAPGTSS</sequence>
<dbReference type="SMART" id="SM00849">
    <property type="entry name" value="Lactamase_B"/>
    <property type="match status" value="1"/>
</dbReference>
<organism evidence="2 3">
    <name type="scientific">Kibdelosporangium banguiense</name>
    <dbReference type="NCBI Taxonomy" id="1365924"/>
    <lineage>
        <taxon>Bacteria</taxon>
        <taxon>Bacillati</taxon>
        <taxon>Actinomycetota</taxon>
        <taxon>Actinomycetes</taxon>
        <taxon>Pseudonocardiales</taxon>
        <taxon>Pseudonocardiaceae</taxon>
        <taxon>Kibdelosporangium</taxon>
    </lineage>
</organism>
<dbReference type="Proteomes" id="UP001519332">
    <property type="component" value="Unassembled WGS sequence"/>
</dbReference>
<protein>
    <submittedName>
        <fullName evidence="2">L-ascorbate metabolism protein UlaG (Beta-lactamase superfamily)</fullName>
    </submittedName>
</protein>
<evidence type="ECO:0000313" key="2">
    <source>
        <dbReference type="EMBL" id="MBP2326224.1"/>
    </source>
</evidence>
<name>A0ABS4TP91_9PSEU</name>
<dbReference type="SUPFAM" id="SSF56281">
    <property type="entry name" value="Metallo-hydrolase/oxidoreductase"/>
    <property type="match status" value="1"/>
</dbReference>
<evidence type="ECO:0000313" key="3">
    <source>
        <dbReference type="Proteomes" id="UP001519332"/>
    </source>
</evidence>
<accession>A0ABS4TP91</accession>